<evidence type="ECO:0000256" key="5">
    <source>
        <dbReference type="ARBA" id="ARBA00023136"/>
    </source>
</evidence>
<feature type="transmembrane region" description="Helical" evidence="7">
    <location>
        <begin position="120"/>
        <end position="153"/>
    </location>
</feature>
<feature type="transmembrane region" description="Helical" evidence="7">
    <location>
        <begin position="68"/>
        <end position="89"/>
    </location>
</feature>
<keyword evidence="5 7" id="KW-0472">Membrane</keyword>
<dbReference type="AlphaFoldDB" id="A0A4P7GPA6"/>
<keyword evidence="9" id="KW-1185">Reference proteome</keyword>
<dbReference type="KEGG" id="noy:EXE57_16050"/>
<dbReference type="OrthoDB" id="3780377at2"/>
<evidence type="ECO:0000256" key="1">
    <source>
        <dbReference type="ARBA" id="ARBA00004651"/>
    </source>
</evidence>
<dbReference type="Pfam" id="PF06081">
    <property type="entry name" value="ArAE_1"/>
    <property type="match status" value="1"/>
</dbReference>
<gene>
    <name evidence="8" type="ORF">EXE57_16050</name>
</gene>
<organism evidence="8 9">
    <name type="scientific">Nocardioides euryhalodurans</name>
    <dbReference type="NCBI Taxonomy" id="2518370"/>
    <lineage>
        <taxon>Bacteria</taxon>
        <taxon>Bacillati</taxon>
        <taxon>Actinomycetota</taxon>
        <taxon>Actinomycetes</taxon>
        <taxon>Propionibacteriales</taxon>
        <taxon>Nocardioidaceae</taxon>
        <taxon>Nocardioides</taxon>
    </lineage>
</organism>
<evidence type="ECO:0000256" key="4">
    <source>
        <dbReference type="ARBA" id="ARBA00022989"/>
    </source>
</evidence>
<evidence type="ECO:0000256" key="7">
    <source>
        <dbReference type="SAM" id="Phobius"/>
    </source>
</evidence>
<keyword evidence="3 7" id="KW-0812">Transmembrane</keyword>
<feature type="transmembrane region" description="Helical" evidence="7">
    <location>
        <begin position="189"/>
        <end position="210"/>
    </location>
</feature>
<reference evidence="8 9" key="1">
    <citation type="submission" date="2019-03" db="EMBL/GenBank/DDBJ databases">
        <title>Three New Species of Nocardioides, Nocardioides euryhalodurans sp. nov., Nocardioides seonyuensis sp. nov. and Nocardioides eburneoflavus sp. nov., Iolated from Soil.</title>
        <authorList>
            <person name="Roh S.G."/>
            <person name="Lee C."/>
            <person name="Kim M.-K."/>
            <person name="Kim S.B."/>
        </authorList>
    </citation>
    <scope>NUCLEOTIDE SEQUENCE [LARGE SCALE GENOMIC DNA]</scope>
    <source>
        <strain evidence="8 9">MMS17-SY117</strain>
    </source>
</reference>
<feature type="compositionally biased region" description="Low complexity" evidence="6">
    <location>
        <begin position="1"/>
        <end position="24"/>
    </location>
</feature>
<dbReference type="InterPro" id="IPR010343">
    <property type="entry name" value="ArAE_1"/>
</dbReference>
<evidence type="ECO:0008006" key="10">
    <source>
        <dbReference type="Google" id="ProtNLM"/>
    </source>
</evidence>
<evidence type="ECO:0000313" key="9">
    <source>
        <dbReference type="Proteomes" id="UP000294894"/>
    </source>
</evidence>
<dbReference type="Proteomes" id="UP000294894">
    <property type="component" value="Chromosome"/>
</dbReference>
<evidence type="ECO:0000256" key="2">
    <source>
        <dbReference type="ARBA" id="ARBA00022475"/>
    </source>
</evidence>
<feature type="region of interest" description="Disordered" evidence="6">
    <location>
        <begin position="1"/>
        <end position="29"/>
    </location>
</feature>
<feature type="transmembrane region" description="Helical" evidence="7">
    <location>
        <begin position="95"/>
        <end position="113"/>
    </location>
</feature>
<accession>A0A4P7GPA6</accession>
<name>A0A4P7GPA6_9ACTN</name>
<keyword evidence="2" id="KW-1003">Cell membrane</keyword>
<proteinExistence type="predicted"/>
<comment type="subcellular location">
    <subcellularLocation>
        <location evidence="1">Cell membrane</location>
        <topology evidence="1">Multi-pass membrane protein</topology>
    </subcellularLocation>
</comment>
<dbReference type="EMBL" id="CP038267">
    <property type="protein sequence ID" value="QBR93617.1"/>
    <property type="molecule type" value="Genomic_DNA"/>
</dbReference>
<dbReference type="GO" id="GO:0005886">
    <property type="term" value="C:plasma membrane"/>
    <property type="evidence" value="ECO:0007669"/>
    <property type="project" value="UniProtKB-SubCell"/>
</dbReference>
<evidence type="ECO:0000256" key="6">
    <source>
        <dbReference type="SAM" id="MobiDB-lite"/>
    </source>
</evidence>
<evidence type="ECO:0000313" key="8">
    <source>
        <dbReference type="EMBL" id="QBR93617.1"/>
    </source>
</evidence>
<sequence length="420" mass="44894">MSAPARSIPARASPARMPSSQAMPVMPPPPRTRAVRPLVRVMTPEPMLPGMGGHWGDRLRDPVFWSDVVQLFKTVVAAVIAWVLAATTFDLPQPFLAPWAAILVVHATVYRTFSRGLRQVAAAVLAVLLAALVGNLLGLDTVAVAVLIVLALGLGSLPWFGTETTTIATTALVVLTTGFSDDTRLLSRLLDTGIGIAVGLAVNVVVWPPLRRRTAIVAMNRIDDGIGELLVDIGTALDQGGGVVDVAGWIERTRDLDEELDQAWALVRQARESARMNPRRAAHEFRDPTYWTDLLRRMEQAVAETRSMVRTLGGPLNPSDSWEPAFAGPWTSLLVAAGQAVADADPGEIGAVRTRLEHLVDELSAGGRSGQWPVHGALLINLRNIIDAMDEVAAANPLGQPPVPLSRLRRRPAGGPGPAA</sequence>
<feature type="region of interest" description="Disordered" evidence="6">
    <location>
        <begin position="397"/>
        <end position="420"/>
    </location>
</feature>
<feature type="transmembrane region" description="Helical" evidence="7">
    <location>
        <begin position="159"/>
        <end position="177"/>
    </location>
</feature>
<protein>
    <recommendedName>
        <fullName evidence="10">FUSC family protein</fullName>
    </recommendedName>
</protein>
<evidence type="ECO:0000256" key="3">
    <source>
        <dbReference type="ARBA" id="ARBA00022692"/>
    </source>
</evidence>
<keyword evidence="4 7" id="KW-1133">Transmembrane helix</keyword>